<dbReference type="EMBL" id="LHPF02000004">
    <property type="protein sequence ID" value="PSC74468.1"/>
    <property type="molecule type" value="Genomic_DNA"/>
</dbReference>
<evidence type="ECO:0000256" key="2">
    <source>
        <dbReference type="ARBA" id="ARBA00022963"/>
    </source>
</evidence>
<feature type="domain" description="PNPLA" evidence="6">
    <location>
        <begin position="48"/>
        <end position="208"/>
    </location>
</feature>
<gene>
    <name evidence="7" type="ORF">C2E20_2215</name>
</gene>
<dbReference type="Proteomes" id="UP000239649">
    <property type="component" value="Unassembled WGS sequence"/>
</dbReference>
<dbReference type="STRING" id="554055.A0A2P6VK68"/>
<proteinExistence type="inferred from homology"/>
<dbReference type="PANTHER" id="PTHR14226:SF29">
    <property type="entry name" value="NEUROPATHY TARGET ESTERASE SWS"/>
    <property type="match status" value="1"/>
</dbReference>
<feature type="active site" description="Proton acceptor" evidence="4">
    <location>
        <position position="195"/>
    </location>
</feature>
<evidence type="ECO:0000313" key="8">
    <source>
        <dbReference type="Proteomes" id="UP000239649"/>
    </source>
</evidence>
<dbReference type="Gene3D" id="3.40.1090.10">
    <property type="entry name" value="Cytosolic phospholipase A2 catalytic domain"/>
    <property type="match status" value="2"/>
</dbReference>
<evidence type="ECO:0000256" key="5">
    <source>
        <dbReference type="RuleBase" id="RU361262"/>
    </source>
</evidence>
<evidence type="ECO:0000256" key="1">
    <source>
        <dbReference type="ARBA" id="ARBA00022801"/>
    </source>
</evidence>
<feature type="active site" description="Nucleophile" evidence="4">
    <location>
        <position position="81"/>
    </location>
</feature>
<keyword evidence="8" id="KW-1185">Reference proteome</keyword>
<feature type="short sequence motif" description="GXSXG" evidence="4">
    <location>
        <begin position="79"/>
        <end position="83"/>
    </location>
</feature>
<evidence type="ECO:0000259" key="6">
    <source>
        <dbReference type="PROSITE" id="PS51635"/>
    </source>
</evidence>
<reference evidence="7 8" key="1">
    <citation type="journal article" date="2018" name="Plant J.">
        <title>Genome sequences of Chlorella sorokiniana UTEX 1602 and Micractinium conductrix SAG 241.80: implications to maltose excretion by a green alga.</title>
        <authorList>
            <person name="Arriola M.B."/>
            <person name="Velmurugan N."/>
            <person name="Zhang Y."/>
            <person name="Plunkett M.H."/>
            <person name="Hondzo H."/>
            <person name="Barney B.M."/>
        </authorList>
    </citation>
    <scope>NUCLEOTIDE SEQUENCE [LARGE SCALE GENOMIC DNA]</scope>
    <source>
        <strain evidence="7 8">SAG 241.80</strain>
    </source>
</reference>
<dbReference type="Pfam" id="PF01734">
    <property type="entry name" value="Patatin"/>
    <property type="match status" value="1"/>
</dbReference>
<dbReference type="InterPro" id="IPR016035">
    <property type="entry name" value="Acyl_Trfase/lysoPLipase"/>
</dbReference>
<evidence type="ECO:0000313" key="7">
    <source>
        <dbReference type="EMBL" id="PSC74468.1"/>
    </source>
</evidence>
<dbReference type="EC" id="3.1.1.-" evidence="5"/>
<dbReference type="PROSITE" id="PS51635">
    <property type="entry name" value="PNPLA"/>
    <property type="match status" value="1"/>
</dbReference>
<keyword evidence="3 4" id="KW-0443">Lipid metabolism</keyword>
<dbReference type="AlphaFoldDB" id="A0A2P6VK68"/>
<keyword evidence="2 4" id="KW-0442">Lipid degradation</keyword>
<evidence type="ECO:0000256" key="4">
    <source>
        <dbReference type="PROSITE-ProRule" id="PRU01161"/>
    </source>
</evidence>
<dbReference type="SUPFAM" id="SSF52151">
    <property type="entry name" value="FabD/lysophospholipase-like"/>
    <property type="match status" value="1"/>
</dbReference>
<dbReference type="GO" id="GO:0016042">
    <property type="term" value="P:lipid catabolic process"/>
    <property type="evidence" value="ECO:0007669"/>
    <property type="project" value="UniProtKB-UniRule"/>
</dbReference>
<comment type="similarity">
    <text evidence="5">Belongs to the patatin family.</text>
</comment>
<dbReference type="GO" id="GO:0016298">
    <property type="term" value="F:lipase activity"/>
    <property type="evidence" value="ECO:0007669"/>
    <property type="project" value="UniProtKB-ARBA"/>
</dbReference>
<dbReference type="OrthoDB" id="566541at2759"/>
<dbReference type="InterPro" id="IPR050301">
    <property type="entry name" value="NTE"/>
</dbReference>
<comment type="domain">
    <text evidence="5">The nitrogen atoms of the two glycine residues in the GGXR motif define the oxyanion hole, and stabilize the oxyanion that forms during the nucleophilic attack by the catalytic serine during substrate cleavage.</text>
</comment>
<feature type="short sequence motif" description="DGA/G" evidence="4">
    <location>
        <begin position="195"/>
        <end position="197"/>
    </location>
</feature>
<sequence>MAQLPLAPVQPALQPPGRAVVASASASSRPILAPRQRRADHKGVKYDLVLSSGFLAFANHCGFLQAVDDVGLPVGGIMGTSAGALIGSLYAAGYAPREIVEVFANSAPIERLACSKRIWEGVLSMQPLIEELHTLLPASFADLQRDFAAGVVSASGQHVLLDRGSLPAAVTASAAIPVVFCPVEVPDREDGPFIDGGIKCRIGLDLWRQQRYGSDPAAAAPAVVHLIGRSSPFSGNDNTAGLNRQNAVVVKSPKSGGSFFSYGDYETQFEAARQRALPVLRQLLESDSGGGDQGGRSSSVAGAANGVVPSLGLTGSGAGSGLATTSS</sequence>
<comment type="caution">
    <text evidence="4">Lacks conserved residue(s) required for the propagation of feature annotation.</text>
</comment>
<evidence type="ECO:0000256" key="3">
    <source>
        <dbReference type="ARBA" id="ARBA00023098"/>
    </source>
</evidence>
<dbReference type="InterPro" id="IPR002641">
    <property type="entry name" value="PNPLA_dom"/>
</dbReference>
<name>A0A2P6VK68_9CHLO</name>
<keyword evidence="1 4" id="KW-0378">Hydrolase</keyword>
<accession>A0A2P6VK68</accession>
<organism evidence="7 8">
    <name type="scientific">Micractinium conductrix</name>
    <dbReference type="NCBI Taxonomy" id="554055"/>
    <lineage>
        <taxon>Eukaryota</taxon>
        <taxon>Viridiplantae</taxon>
        <taxon>Chlorophyta</taxon>
        <taxon>core chlorophytes</taxon>
        <taxon>Trebouxiophyceae</taxon>
        <taxon>Chlorellales</taxon>
        <taxon>Chlorellaceae</taxon>
        <taxon>Chlorella clade</taxon>
        <taxon>Micractinium</taxon>
    </lineage>
</organism>
<comment type="caution">
    <text evidence="7">The sequence shown here is derived from an EMBL/GenBank/DDBJ whole genome shotgun (WGS) entry which is preliminary data.</text>
</comment>
<dbReference type="PANTHER" id="PTHR14226">
    <property type="entry name" value="NEUROPATHY TARGET ESTERASE/SWISS CHEESE D.MELANOGASTER"/>
    <property type="match status" value="1"/>
</dbReference>
<comment type="function">
    <text evidence="5">Lipolytic acyl hydrolase (LAH).</text>
</comment>
<protein>
    <recommendedName>
        <fullName evidence="5">Patatin</fullName>
        <ecNumber evidence="5">3.1.1.-</ecNumber>
    </recommendedName>
</protein>
<dbReference type="GO" id="GO:0052689">
    <property type="term" value="F:carboxylic ester hydrolase activity"/>
    <property type="evidence" value="ECO:0007669"/>
    <property type="project" value="UniProtKB-ARBA"/>
</dbReference>